<dbReference type="Pfam" id="PF03446">
    <property type="entry name" value="NAD_binding_2"/>
    <property type="match status" value="1"/>
</dbReference>
<feature type="domain" description="3-hydroxyisobutyrate dehydrogenase-like NAD-binding" evidence="5">
    <location>
        <begin position="173"/>
        <end position="291"/>
    </location>
</feature>
<evidence type="ECO:0000313" key="7">
    <source>
        <dbReference type="Proteomes" id="UP000189796"/>
    </source>
</evidence>
<evidence type="ECO:0000313" key="6">
    <source>
        <dbReference type="EMBL" id="SHG52798.1"/>
    </source>
</evidence>
<evidence type="ECO:0000256" key="3">
    <source>
        <dbReference type="PIRSR" id="PIRSR000103-1"/>
    </source>
</evidence>
<dbReference type="InterPro" id="IPR036291">
    <property type="entry name" value="NAD(P)-bd_dom_sf"/>
</dbReference>
<feature type="active site" evidence="3">
    <location>
        <position position="179"/>
    </location>
</feature>
<dbReference type="InterPro" id="IPR008927">
    <property type="entry name" value="6-PGluconate_DH-like_C_sf"/>
</dbReference>
<keyword evidence="2" id="KW-0520">NAD</keyword>
<reference evidence="6 7" key="1">
    <citation type="submission" date="2016-11" db="EMBL/GenBank/DDBJ databases">
        <authorList>
            <person name="Jaros S."/>
            <person name="Januszkiewicz K."/>
            <person name="Wedrychowicz H."/>
        </authorList>
    </citation>
    <scope>NUCLEOTIDE SEQUENCE [LARGE SCALE GENOMIC DNA]</scope>
    <source>
        <strain evidence="6 7">GAS138</strain>
    </source>
</reference>
<dbReference type="SUPFAM" id="SSF51735">
    <property type="entry name" value="NAD(P)-binding Rossmann-fold domains"/>
    <property type="match status" value="1"/>
</dbReference>
<dbReference type="Gene3D" id="1.10.1040.10">
    <property type="entry name" value="N-(1-d-carboxylethyl)-l-norvaline Dehydrogenase, domain 2"/>
    <property type="match status" value="1"/>
</dbReference>
<evidence type="ECO:0000259" key="4">
    <source>
        <dbReference type="Pfam" id="PF03446"/>
    </source>
</evidence>
<dbReference type="InterPro" id="IPR013328">
    <property type="entry name" value="6PGD_dom2"/>
</dbReference>
<gene>
    <name evidence="6" type="ORF">SAMN05443248_1853</name>
</gene>
<protein>
    <submittedName>
        <fullName evidence="6">2-hydroxy-3-oxopropionate reductase</fullName>
    </submittedName>
</protein>
<dbReference type="InterPro" id="IPR006115">
    <property type="entry name" value="6PGDH_NADP-bd"/>
</dbReference>
<dbReference type="Pfam" id="PF14833">
    <property type="entry name" value="NAD_binding_11"/>
    <property type="match status" value="1"/>
</dbReference>
<evidence type="ECO:0000256" key="2">
    <source>
        <dbReference type="ARBA" id="ARBA00023027"/>
    </source>
</evidence>
<dbReference type="PANTHER" id="PTHR43060">
    <property type="entry name" value="3-HYDROXYISOBUTYRATE DEHYDROGENASE-LIKE 1, MITOCHONDRIAL-RELATED"/>
    <property type="match status" value="1"/>
</dbReference>
<evidence type="ECO:0000256" key="1">
    <source>
        <dbReference type="ARBA" id="ARBA00023002"/>
    </source>
</evidence>
<dbReference type="PIRSF" id="PIRSF000103">
    <property type="entry name" value="HIBADH"/>
    <property type="match status" value="1"/>
</dbReference>
<dbReference type="AlphaFoldDB" id="A0A1M5KJA9"/>
<evidence type="ECO:0000259" key="5">
    <source>
        <dbReference type="Pfam" id="PF14833"/>
    </source>
</evidence>
<dbReference type="GO" id="GO:0051287">
    <property type="term" value="F:NAD binding"/>
    <property type="evidence" value="ECO:0007669"/>
    <property type="project" value="InterPro"/>
</dbReference>
<feature type="domain" description="6-phosphogluconate dehydrogenase NADP-binding" evidence="4">
    <location>
        <begin position="8"/>
        <end position="170"/>
    </location>
</feature>
<dbReference type="SUPFAM" id="SSF48179">
    <property type="entry name" value="6-phosphogluconate dehydrogenase C-terminal domain-like"/>
    <property type="match status" value="1"/>
</dbReference>
<proteinExistence type="predicted"/>
<name>A0A1M5KJA9_9BRAD</name>
<organism evidence="6 7">
    <name type="scientific">Bradyrhizobium erythrophlei</name>
    <dbReference type="NCBI Taxonomy" id="1437360"/>
    <lineage>
        <taxon>Bacteria</taxon>
        <taxon>Pseudomonadati</taxon>
        <taxon>Pseudomonadota</taxon>
        <taxon>Alphaproteobacteria</taxon>
        <taxon>Hyphomicrobiales</taxon>
        <taxon>Nitrobacteraceae</taxon>
        <taxon>Bradyrhizobium</taxon>
    </lineage>
</organism>
<dbReference type="Gene3D" id="3.40.50.720">
    <property type="entry name" value="NAD(P)-binding Rossmann-like Domain"/>
    <property type="match status" value="1"/>
</dbReference>
<sequence>MPTASDRRIALLGTGIMGSHMARRLAQAGFPVTVWNRSADKAGQLTRFGVKIAVSPSSACADADVVIVMLSNGPVVEEVLFSPDHAGKRPAETMAAGSVLVVMSSIPVETCQSQAPRLAARGIDYIDAPVSGGEPGARDGTLAIMAGGDVRVVNGIADVFAAMGRVTHIGPVGTGQMTKLANQIIVGATMVAVAEALHFAARGGADPAAVRKALMGGFADSRILNIHGERMVERNFVPGGPAEYQLKDLRTAKALAADSGMHFTLLDCLVGMFGDMIDRFGTGLDVAGILQEVERRSSGVQAGTVSAKVPS</sequence>
<accession>A0A1M5KJA9</accession>
<dbReference type="RefSeq" id="WP_079600958.1">
    <property type="nucleotide sequence ID" value="NZ_LT670817.1"/>
</dbReference>
<keyword evidence="1" id="KW-0560">Oxidoreductase</keyword>
<dbReference type="InterPro" id="IPR015815">
    <property type="entry name" value="HIBADH-related"/>
</dbReference>
<dbReference type="PANTHER" id="PTHR43060:SF15">
    <property type="entry name" value="3-HYDROXYISOBUTYRATE DEHYDROGENASE-LIKE 1, MITOCHONDRIAL-RELATED"/>
    <property type="match status" value="1"/>
</dbReference>
<dbReference type="OrthoDB" id="9812907at2"/>
<dbReference type="GO" id="GO:0050661">
    <property type="term" value="F:NADP binding"/>
    <property type="evidence" value="ECO:0007669"/>
    <property type="project" value="InterPro"/>
</dbReference>
<dbReference type="Proteomes" id="UP000189796">
    <property type="component" value="Chromosome I"/>
</dbReference>
<dbReference type="InterPro" id="IPR029154">
    <property type="entry name" value="HIBADH-like_NADP-bd"/>
</dbReference>
<dbReference type="EMBL" id="LT670817">
    <property type="protein sequence ID" value="SHG52798.1"/>
    <property type="molecule type" value="Genomic_DNA"/>
</dbReference>
<dbReference type="GO" id="GO:0016491">
    <property type="term" value="F:oxidoreductase activity"/>
    <property type="evidence" value="ECO:0007669"/>
    <property type="project" value="UniProtKB-KW"/>
</dbReference>